<dbReference type="InterPro" id="IPR008915">
    <property type="entry name" value="Peptidase_M50"/>
</dbReference>
<dbReference type="KEGG" id="woc:BA177_07585"/>
<evidence type="ECO:0000256" key="8">
    <source>
        <dbReference type="ARBA" id="ARBA00022989"/>
    </source>
</evidence>
<evidence type="ECO:0000256" key="6">
    <source>
        <dbReference type="ARBA" id="ARBA00022801"/>
    </source>
</evidence>
<keyword evidence="6 11" id="KW-0378">Hydrolase</keyword>
<dbReference type="GO" id="GO:0016020">
    <property type="term" value="C:membrane"/>
    <property type="evidence" value="ECO:0007669"/>
    <property type="project" value="UniProtKB-SubCell"/>
</dbReference>
<dbReference type="GO" id="GO:0046872">
    <property type="term" value="F:metal ion binding"/>
    <property type="evidence" value="ECO:0007669"/>
    <property type="project" value="UniProtKB-KW"/>
</dbReference>
<evidence type="ECO:0000313" key="13">
    <source>
        <dbReference type="EMBL" id="ANO51083.1"/>
    </source>
</evidence>
<dbReference type="InterPro" id="IPR004387">
    <property type="entry name" value="Pept_M50_Zn"/>
</dbReference>
<keyword evidence="10 11" id="KW-0472">Membrane</keyword>
<dbReference type="EMBL" id="CP016268">
    <property type="protein sequence ID" value="ANO51083.1"/>
    <property type="molecule type" value="Genomic_DNA"/>
</dbReference>
<dbReference type="Pfam" id="PF02163">
    <property type="entry name" value="Peptidase_M50"/>
    <property type="match status" value="1"/>
</dbReference>
<dbReference type="Pfam" id="PF17820">
    <property type="entry name" value="PDZ_6"/>
    <property type="match status" value="1"/>
</dbReference>
<dbReference type="SUPFAM" id="SSF50156">
    <property type="entry name" value="PDZ domain-like"/>
    <property type="match status" value="2"/>
</dbReference>
<dbReference type="Gene3D" id="2.30.42.10">
    <property type="match status" value="2"/>
</dbReference>
<keyword evidence="4 13" id="KW-0645">Protease</keyword>
<dbReference type="AlphaFoldDB" id="A0A193LF39"/>
<evidence type="ECO:0000256" key="3">
    <source>
        <dbReference type="ARBA" id="ARBA00007931"/>
    </source>
</evidence>
<feature type="domain" description="PDZ" evidence="12">
    <location>
        <begin position="213"/>
        <end position="280"/>
    </location>
</feature>
<evidence type="ECO:0000259" key="12">
    <source>
        <dbReference type="SMART" id="SM00228"/>
    </source>
</evidence>
<dbReference type="GO" id="GO:0006508">
    <property type="term" value="P:proteolysis"/>
    <property type="evidence" value="ECO:0007669"/>
    <property type="project" value="UniProtKB-KW"/>
</dbReference>
<evidence type="ECO:0000256" key="1">
    <source>
        <dbReference type="ARBA" id="ARBA00001947"/>
    </source>
</evidence>
<keyword evidence="11" id="KW-0479">Metal-binding</keyword>
<dbReference type="PANTHER" id="PTHR42837">
    <property type="entry name" value="REGULATOR OF SIGMA-E PROTEASE RSEP"/>
    <property type="match status" value="1"/>
</dbReference>
<feature type="transmembrane region" description="Helical" evidence="11">
    <location>
        <begin position="423"/>
        <end position="442"/>
    </location>
</feature>
<reference evidence="13 14" key="1">
    <citation type="submission" date="2016-06" db="EMBL/GenBank/DDBJ databases">
        <title>Complete genome sequence of a deep-branching marine Gamma Proteobacterium Woeseia oceani type strain XK5.</title>
        <authorList>
            <person name="Mu D."/>
            <person name="Du Z."/>
        </authorList>
    </citation>
    <scope>NUCLEOTIDE SEQUENCE [LARGE SCALE GENOMIC DNA]</scope>
    <source>
        <strain evidence="13 14">XK5</strain>
    </source>
</reference>
<evidence type="ECO:0000256" key="2">
    <source>
        <dbReference type="ARBA" id="ARBA00004141"/>
    </source>
</evidence>
<feature type="transmembrane region" description="Helical" evidence="11">
    <location>
        <begin position="99"/>
        <end position="120"/>
    </location>
</feature>
<evidence type="ECO:0000313" key="14">
    <source>
        <dbReference type="Proteomes" id="UP000092695"/>
    </source>
</evidence>
<organism evidence="13 14">
    <name type="scientific">Woeseia oceani</name>
    <dbReference type="NCBI Taxonomy" id="1548547"/>
    <lineage>
        <taxon>Bacteria</taxon>
        <taxon>Pseudomonadati</taxon>
        <taxon>Pseudomonadota</taxon>
        <taxon>Gammaproteobacteria</taxon>
        <taxon>Woeseiales</taxon>
        <taxon>Woeseiaceae</taxon>
        <taxon>Woeseia</taxon>
    </lineage>
</organism>
<proteinExistence type="inferred from homology"/>
<evidence type="ECO:0000256" key="9">
    <source>
        <dbReference type="ARBA" id="ARBA00023049"/>
    </source>
</evidence>
<dbReference type="InterPro" id="IPR001478">
    <property type="entry name" value="PDZ"/>
</dbReference>
<dbReference type="CDD" id="cd23081">
    <property type="entry name" value="cpPDZ_EcRseP-like"/>
    <property type="match status" value="1"/>
</dbReference>
<feature type="transmembrane region" description="Helical" evidence="11">
    <location>
        <begin position="377"/>
        <end position="396"/>
    </location>
</feature>
<evidence type="ECO:0000256" key="5">
    <source>
        <dbReference type="ARBA" id="ARBA00022692"/>
    </source>
</evidence>
<accession>A0A193LF39</accession>
<dbReference type="SMART" id="SM00228">
    <property type="entry name" value="PDZ"/>
    <property type="match status" value="2"/>
</dbReference>
<keyword evidence="14" id="KW-1185">Reference proteome</keyword>
<dbReference type="NCBIfam" id="TIGR00054">
    <property type="entry name" value="RIP metalloprotease RseP"/>
    <property type="match status" value="1"/>
</dbReference>
<dbReference type="RefSeq" id="WP_068614985.1">
    <property type="nucleotide sequence ID" value="NZ_CP016268.1"/>
</dbReference>
<dbReference type="EC" id="3.4.24.-" evidence="11"/>
<protein>
    <recommendedName>
        <fullName evidence="11">Zinc metalloprotease</fullName>
        <ecNumber evidence="11">3.4.24.-</ecNumber>
    </recommendedName>
</protein>
<evidence type="ECO:0000256" key="4">
    <source>
        <dbReference type="ARBA" id="ARBA00022670"/>
    </source>
</evidence>
<evidence type="ECO:0000256" key="7">
    <source>
        <dbReference type="ARBA" id="ARBA00022833"/>
    </source>
</evidence>
<name>A0A193LF39_9GAMM</name>
<dbReference type="GO" id="GO:0004222">
    <property type="term" value="F:metalloendopeptidase activity"/>
    <property type="evidence" value="ECO:0007669"/>
    <property type="project" value="InterPro"/>
</dbReference>
<feature type="domain" description="PDZ" evidence="12">
    <location>
        <begin position="116"/>
        <end position="188"/>
    </location>
</feature>
<evidence type="ECO:0000256" key="11">
    <source>
        <dbReference type="RuleBase" id="RU362031"/>
    </source>
</evidence>
<comment type="cofactor">
    <cofactor evidence="1 11">
        <name>Zn(2+)</name>
        <dbReference type="ChEBI" id="CHEBI:29105"/>
    </cofactor>
</comment>
<gene>
    <name evidence="13" type="ORF">BA177_07585</name>
</gene>
<keyword evidence="8 11" id="KW-1133">Transmembrane helix</keyword>
<dbReference type="STRING" id="1548547.BA177_07585"/>
<dbReference type="Proteomes" id="UP000092695">
    <property type="component" value="Chromosome"/>
</dbReference>
<sequence length="450" mass="47807">MIEALTSLAAFIVAISVLVAVHEFGHYIVGRWCGMKVLRYSIGFGKPLLTKVAGKDNTEYCLSAIPLGGYVKFLDEREGPVDPSDQGRAFTHKPVPARIAVLLAGPAFNFLFAILAYWALFINGVPTVRPAVGEVTPASYASEAGLRYGDRILAVDGREAADWEAVLVTVLDRLVSDGQVELELEGDDGWQRSATLIVGENRSHLTEPGTLFEGLGFLPWQPPAIIGSVSDDGAARAAGLLPGDRITGIDNQSVATFADLQTVVAARPGATVPVVYLRGGEQRSVEVTLGSVDENGVARGLLGVGIDSGAGDHWYIRKYDALTAVSEATAQTWASTAFTVRMLGRMFTGDVSVKNISGPINIAQYAGDSAQAGLNSFLRFLALVSISLGVLNLLPVPVLDGGQIVFQTIEGLKGSPLSERSQLLSQQAGIFALLLLMTFAFYNDIARLIG</sequence>
<dbReference type="PANTHER" id="PTHR42837:SF2">
    <property type="entry name" value="MEMBRANE METALLOPROTEASE ARASP2, CHLOROPLASTIC-RELATED"/>
    <property type="match status" value="1"/>
</dbReference>
<dbReference type="InterPro" id="IPR041489">
    <property type="entry name" value="PDZ_6"/>
</dbReference>
<comment type="subcellular location">
    <subcellularLocation>
        <location evidence="2">Membrane</location>
        <topology evidence="2">Multi-pass membrane protein</topology>
    </subcellularLocation>
</comment>
<keyword evidence="9 11" id="KW-0482">Metalloprotease</keyword>
<comment type="similarity">
    <text evidence="3 11">Belongs to the peptidase M50B family.</text>
</comment>
<dbReference type="InterPro" id="IPR036034">
    <property type="entry name" value="PDZ_sf"/>
</dbReference>
<dbReference type="CDD" id="cd06163">
    <property type="entry name" value="S2P-M50_PDZ_RseP-like"/>
    <property type="match status" value="1"/>
</dbReference>
<keyword evidence="7 11" id="KW-0862">Zinc</keyword>
<evidence type="ECO:0000256" key="10">
    <source>
        <dbReference type="ARBA" id="ARBA00023136"/>
    </source>
</evidence>
<keyword evidence="5 11" id="KW-0812">Transmembrane</keyword>